<dbReference type="OMA" id="HNYFRYG"/>
<proteinExistence type="inferred from homology"/>
<evidence type="ECO:0000256" key="1">
    <source>
        <dbReference type="ARBA" id="ARBA00024339"/>
    </source>
</evidence>
<dbReference type="InterPro" id="IPR039156">
    <property type="entry name" value="PHAF1/BROMI"/>
</dbReference>
<evidence type="ECO:0000313" key="2">
    <source>
        <dbReference type="EMBL" id="ONH66584.1"/>
    </source>
</evidence>
<protein>
    <submittedName>
        <fullName evidence="2">Uncharacterized protein</fullName>
    </submittedName>
</protein>
<name>A0A1V2L447_CYBFA</name>
<dbReference type="GO" id="GO:0005802">
    <property type="term" value="C:trans-Golgi network"/>
    <property type="evidence" value="ECO:0007669"/>
    <property type="project" value="TreeGrafter"/>
</dbReference>
<dbReference type="PANTHER" id="PTHR13465:SF2">
    <property type="entry name" value="PHAGOSOME ASSEMBLY FACTOR 1"/>
    <property type="match status" value="1"/>
</dbReference>
<organism evidence="2 3">
    <name type="scientific">Cyberlindnera fabianii</name>
    <name type="common">Yeast</name>
    <name type="synonym">Hansenula fabianii</name>
    <dbReference type="NCBI Taxonomy" id="36022"/>
    <lineage>
        <taxon>Eukaryota</taxon>
        <taxon>Fungi</taxon>
        <taxon>Dikarya</taxon>
        <taxon>Ascomycota</taxon>
        <taxon>Saccharomycotina</taxon>
        <taxon>Saccharomycetes</taxon>
        <taxon>Phaffomycetales</taxon>
        <taxon>Phaffomycetaceae</taxon>
        <taxon>Cyberlindnera</taxon>
    </lineage>
</organism>
<comment type="caution">
    <text evidence="2">The sequence shown here is derived from an EMBL/GenBank/DDBJ whole genome shotgun (WGS) entry which is preliminary data.</text>
</comment>
<accession>A0A1V2L447</accession>
<dbReference type="InterPro" id="IPR005373">
    <property type="entry name" value="PHAF1"/>
</dbReference>
<comment type="similarity">
    <text evidence="1">Belongs to the PHAF1 family.</text>
</comment>
<dbReference type="AlphaFoldDB" id="A0A1V2L447"/>
<dbReference type="GO" id="GO:0043001">
    <property type="term" value="P:Golgi to plasma membrane protein transport"/>
    <property type="evidence" value="ECO:0007669"/>
    <property type="project" value="TreeGrafter"/>
</dbReference>
<keyword evidence="3" id="KW-1185">Reference proteome</keyword>
<evidence type="ECO:0000313" key="3">
    <source>
        <dbReference type="Proteomes" id="UP000189513"/>
    </source>
</evidence>
<dbReference type="Proteomes" id="UP000189513">
    <property type="component" value="Unassembled WGS sequence"/>
</dbReference>
<dbReference type="VEuPathDB" id="FungiDB:BON22_3509"/>
<dbReference type="EMBL" id="MPUK01000006">
    <property type="protein sequence ID" value="ONH66584.1"/>
    <property type="molecule type" value="Genomic_DNA"/>
</dbReference>
<dbReference type="Pfam" id="PF03676">
    <property type="entry name" value="PHAF1"/>
    <property type="match status" value="1"/>
</dbReference>
<sequence>MSLPKFELDPAIGLSEIKLGTSLYTMLHQLSHLHLQVSYSPPPDVLIDPISLTIKKYGIRMTFDPSRQLLIKIELLDLGKLEVSYKGKPIRDKGLRTLYDHYIGPTYPGSFHDGAYVLSYPGVSFRFEMKREWLSQLESKKDDKELLEWLLEMNPRATSIAVHRYDKWLPGANKDGENLRARLDDIERLCSGDIEVDKLISYGDGKVLVKLFKHPSLKELKLVLKESMQQDILADLGPPDEVFTKNDSRTLIHSSSSKSLGSNSASVFHNYFRFGFDLLYTTERTGAVLSKVIIHNNLPTSVMFGKYAKCYWEYSKGKLSLASSRIHVKPNEMRFLQIWNPRVI</sequence>
<reference evidence="3" key="1">
    <citation type="journal article" date="2017" name="Genome Announc.">
        <title>Genome sequences of Cyberlindnera fabianii 65, Pichia kudriavzevii 129, and Saccharomyces cerevisiae 131 isolated from fermented masau fruits in Zimbabwe.</title>
        <authorList>
            <person name="van Rijswijck I.M.H."/>
            <person name="Derks M.F.L."/>
            <person name="Abee T."/>
            <person name="de Ridder D."/>
            <person name="Smid E.J."/>
        </authorList>
    </citation>
    <scope>NUCLEOTIDE SEQUENCE [LARGE SCALE GENOMIC DNA]</scope>
    <source>
        <strain evidence="3">65</strain>
    </source>
</reference>
<gene>
    <name evidence="2" type="ORF">BON22_3509</name>
</gene>
<dbReference type="PANTHER" id="PTHR13465">
    <property type="entry name" value="UPF0183 PROTEIN"/>
    <property type="match status" value="1"/>
</dbReference>